<evidence type="ECO:0000313" key="2">
    <source>
        <dbReference type="Proteomes" id="UP001151760"/>
    </source>
</evidence>
<organism evidence="1 2">
    <name type="scientific">Tanacetum coccineum</name>
    <dbReference type="NCBI Taxonomy" id="301880"/>
    <lineage>
        <taxon>Eukaryota</taxon>
        <taxon>Viridiplantae</taxon>
        <taxon>Streptophyta</taxon>
        <taxon>Embryophyta</taxon>
        <taxon>Tracheophyta</taxon>
        <taxon>Spermatophyta</taxon>
        <taxon>Magnoliopsida</taxon>
        <taxon>eudicotyledons</taxon>
        <taxon>Gunneridae</taxon>
        <taxon>Pentapetalae</taxon>
        <taxon>asterids</taxon>
        <taxon>campanulids</taxon>
        <taxon>Asterales</taxon>
        <taxon>Asteraceae</taxon>
        <taxon>Asteroideae</taxon>
        <taxon>Anthemideae</taxon>
        <taxon>Anthemidinae</taxon>
        <taxon>Tanacetum</taxon>
    </lineage>
</organism>
<gene>
    <name evidence="1" type="ORF">Tco_1114213</name>
</gene>
<name>A0ABQ5IVX6_9ASTR</name>
<reference evidence="1" key="1">
    <citation type="journal article" date="2022" name="Int. J. Mol. Sci.">
        <title>Draft Genome of Tanacetum Coccineum: Genomic Comparison of Closely Related Tanacetum-Family Plants.</title>
        <authorList>
            <person name="Yamashiro T."/>
            <person name="Shiraishi A."/>
            <person name="Nakayama K."/>
            <person name="Satake H."/>
        </authorList>
    </citation>
    <scope>NUCLEOTIDE SEQUENCE</scope>
</reference>
<comment type="caution">
    <text evidence="1">The sequence shown here is derived from an EMBL/GenBank/DDBJ whole genome shotgun (WGS) entry which is preliminary data.</text>
</comment>
<keyword evidence="2" id="KW-1185">Reference proteome</keyword>
<protein>
    <recommendedName>
        <fullName evidence="3">DNA-directed RNA polymerase</fullName>
    </recommendedName>
</protein>
<sequence length="249" mass="29074">METKEVSERYITPCFVDGFNAYDGEINLEYEKNMISNEFAVKLCLEYELKNGENLKLDGEVEVEEEVATKEFIRSYKAIKQKNDPGVFVLPFCLEAKFDLHALADTRSNIYVMPYRIFEKLGREQFKPVCHKITMLDHSKVEPMGILKDVLCQKFLTHCRAIMNTINGTTSTFDGIVHQKFYVANVRNAYGECDSDDVEEYSLKMDEMGKPFKDQTLLNIYVVMTRWIGLLHSKRILIRLKRFVYGKRR</sequence>
<reference evidence="1" key="2">
    <citation type="submission" date="2022-01" db="EMBL/GenBank/DDBJ databases">
        <authorList>
            <person name="Yamashiro T."/>
            <person name="Shiraishi A."/>
            <person name="Satake H."/>
            <person name="Nakayama K."/>
        </authorList>
    </citation>
    <scope>NUCLEOTIDE SEQUENCE</scope>
</reference>
<accession>A0ABQ5IVX6</accession>
<evidence type="ECO:0000313" key="1">
    <source>
        <dbReference type="EMBL" id="GJU03875.1"/>
    </source>
</evidence>
<dbReference type="EMBL" id="BQNB010021195">
    <property type="protein sequence ID" value="GJU03875.1"/>
    <property type="molecule type" value="Genomic_DNA"/>
</dbReference>
<dbReference type="Proteomes" id="UP001151760">
    <property type="component" value="Unassembled WGS sequence"/>
</dbReference>
<proteinExistence type="predicted"/>
<evidence type="ECO:0008006" key="3">
    <source>
        <dbReference type="Google" id="ProtNLM"/>
    </source>
</evidence>